<accession>A0ABD6CD28</accession>
<comment type="caution">
    <text evidence="2">The sequence shown here is derived from an EMBL/GenBank/DDBJ whole genome shotgun (WGS) entry which is preliminary data.</text>
</comment>
<evidence type="ECO:0000313" key="2">
    <source>
        <dbReference type="EMBL" id="MFD1587581.1"/>
    </source>
</evidence>
<feature type="transmembrane region" description="Helical" evidence="1">
    <location>
        <begin position="204"/>
        <end position="225"/>
    </location>
</feature>
<organism evidence="2 3">
    <name type="scientific">Halorientalis brevis</name>
    <dbReference type="NCBI Taxonomy" id="1126241"/>
    <lineage>
        <taxon>Archaea</taxon>
        <taxon>Methanobacteriati</taxon>
        <taxon>Methanobacteriota</taxon>
        <taxon>Stenosarchaea group</taxon>
        <taxon>Halobacteria</taxon>
        <taxon>Halobacteriales</taxon>
        <taxon>Haloarculaceae</taxon>
        <taxon>Halorientalis</taxon>
    </lineage>
</organism>
<name>A0ABD6CD28_9EURY</name>
<dbReference type="RefSeq" id="WP_247372917.1">
    <property type="nucleotide sequence ID" value="NZ_JALLGV010000001.1"/>
</dbReference>
<evidence type="ECO:0000313" key="3">
    <source>
        <dbReference type="Proteomes" id="UP001597119"/>
    </source>
</evidence>
<dbReference type="AlphaFoldDB" id="A0ABD6CD28"/>
<reference evidence="2 3" key="1">
    <citation type="journal article" date="2019" name="Int. J. Syst. Evol. Microbiol.">
        <title>The Global Catalogue of Microorganisms (GCM) 10K type strain sequencing project: providing services to taxonomists for standard genome sequencing and annotation.</title>
        <authorList>
            <consortium name="The Broad Institute Genomics Platform"/>
            <consortium name="The Broad Institute Genome Sequencing Center for Infectious Disease"/>
            <person name="Wu L."/>
            <person name="Ma J."/>
        </authorList>
    </citation>
    <scope>NUCLEOTIDE SEQUENCE [LARGE SCALE GENOMIC DNA]</scope>
    <source>
        <strain evidence="2 3">CGMCC 1.12125</strain>
    </source>
</reference>
<protein>
    <submittedName>
        <fullName evidence="2">Cytochrome c biogenesis CcdA family protein</fullName>
    </submittedName>
</protein>
<proteinExistence type="predicted"/>
<feature type="transmembrane region" description="Helical" evidence="1">
    <location>
        <begin position="163"/>
        <end position="183"/>
    </location>
</feature>
<feature type="transmembrane region" description="Helical" evidence="1">
    <location>
        <begin position="12"/>
        <end position="35"/>
    </location>
</feature>
<keyword evidence="1" id="KW-0812">Transmembrane</keyword>
<dbReference type="Proteomes" id="UP001597119">
    <property type="component" value="Unassembled WGS sequence"/>
</dbReference>
<feature type="transmembrane region" description="Helical" evidence="1">
    <location>
        <begin position="128"/>
        <end position="151"/>
    </location>
</feature>
<dbReference type="PANTHER" id="PTHR31272">
    <property type="entry name" value="CYTOCHROME C-TYPE BIOGENESIS PROTEIN HI_1454-RELATED"/>
    <property type="match status" value="1"/>
</dbReference>
<keyword evidence="1" id="KW-1133">Transmembrane helix</keyword>
<dbReference type="InterPro" id="IPR051790">
    <property type="entry name" value="Cytochrome_c-biogenesis_DsbD"/>
</dbReference>
<sequence length="237" mass="24301">MIDLASLRLGFAFGLGTATFFAPCAFPLLPGYVGYYLGKTGGDTPEGTLPLRLGRAALVGLFTSLGFFLVYAALAGVAIAAGTQILGHVGLLELVVGLLLIGLGIGMATGRLQASSLHVQLPERRRSVLGYVLFGVIYAAAAAGCTAPFFVAIVSLSLNSGPAATIVTLGAYAAGMSVLMIGVTMLSALGRDTLVRQLSARTGVITRAAGAVMVLAGLVQLYYYLFEFGGLKTLGFA</sequence>
<gene>
    <name evidence="2" type="ORF">ACFR9U_11340</name>
</gene>
<dbReference type="PANTHER" id="PTHR31272:SF9">
    <property type="entry name" value="BLL1027 PROTEIN"/>
    <property type="match status" value="1"/>
</dbReference>
<keyword evidence="1" id="KW-0472">Membrane</keyword>
<evidence type="ECO:0000256" key="1">
    <source>
        <dbReference type="SAM" id="Phobius"/>
    </source>
</evidence>
<dbReference type="EMBL" id="JBHUDJ010000003">
    <property type="protein sequence ID" value="MFD1587581.1"/>
    <property type="molecule type" value="Genomic_DNA"/>
</dbReference>
<feature type="transmembrane region" description="Helical" evidence="1">
    <location>
        <begin position="85"/>
        <end position="107"/>
    </location>
</feature>
<feature type="transmembrane region" description="Helical" evidence="1">
    <location>
        <begin position="56"/>
        <end position="79"/>
    </location>
</feature>
<keyword evidence="3" id="KW-1185">Reference proteome</keyword>